<feature type="transmembrane region" description="Helical" evidence="1">
    <location>
        <begin position="214"/>
        <end position="232"/>
    </location>
</feature>
<name>Q9B8U7_SCHME</name>
<organism evidence="2">
    <name type="scientific">Schistosoma mekongi</name>
    <name type="common">Parasitic worm</name>
    <dbReference type="NCBI Taxonomy" id="38744"/>
    <lineage>
        <taxon>Eukaryota</taxon>
        <taxon>Metazoa</taxon>
        <taxon>Spiralia</taxon>
        <taxon>Lophotrochozoa</taxon>
        <taxon>Platyhelminthes</taxon>
        <taxon>Trematoda</taxon>
        <taxon>Digenea</taxon>
        <taxon>Strigeidida</taxon>
        <taxon>Schistosomatoidea</taxon>
        <taxon>Schistosomatidae</taxon>
        <taxon>Schistosoma</taxon>
    </lineage>
</organism>
<feature type="transmembrane region" description="Helical" evidence="1">
    <location>
        <begin position="139"/>
        <end position="158"/>
    </location>
</feature>
<evidence type="ECO:0000256" key="1">
    <source>
        <dbReference type="SAM" id="Phobius"/>
    </source>
</evidence>
<keyword evidence="2" id="KW-0496">Mitochondrion</keyword>
<keyword evidence="1" id="KW-0472">Membrane</keyword>
<keyword evidence="1" id="KW-0812">Transmembrane</keyword>
<protein>
    <submittedName>
        <fullName evidence="2">NADH dehydrogenase subunit 2</fullName>
    </submittedName>
</protein>
<dbReference type="EMBL" id="AF217449">
    <property type="protein sequence ID" value="AAG12184.2"/>
    <property type="molecule type" value="Genomic_DNA"/>
</dbReference>
<keyword evidence="1" id="KW-1133">Transmembrane helix</keyword>
<feature type="transmembrane region" description="Helical" evidence="1">
    <location>
        <begin position="5"/>
        <end position="21"/>
    </location>
</feature>
<evidence type="ECO:0000313" key="2">
    <source>
        <dbReference type="EMBL" id="AAG12184.2"/>
    </source>
</evidence>
<feature type="transmembrane region" description="Helical" evidence="1">
    <location>
        <begin position="112"/>
        <end position="133"/>
    </location>
</feature>
<feature type="transmembrane region" description="Helical" evidence="1">
    <location>
        <begin position="238"/>
        <end position="257"/>
    </location>
</feature>
<reference evidence="2" key="1">
    <citation type="journal article" date="2000" name="Mol. Biol. Evol.">
        <title>Phylogenies inferred from mitochondrial gene orders-a cautionary tale from the parasitic flatworms.</title>
        <authorList>
            <person name="Le T.H."/>
            <person name="Blair D."/>
            <person name="Agatsuma T."/>
            <person name="Humair P.F."/>
            <person name="Campbell N.J."/>
            <person name="Iwagami M."/>
            <person name="Littlewood D.T."/>
            <person name="Peacock B."/>
            <person name="Johnston D.A."/>
            <person name="Bartley J."/>
            <person name="Rollinson D."/>
            <person name="Herniou E.A."/>
            <person name="Zarlenga D.S."/>
            <person name="McManus D.P."/>
        </authorList>
    </citation>
    <scope>NUCLEOTIDE SEQUENCE</scope>
    <source>
        <strain evidence="2">Khong Island</strain>
    </source>
</reference>
<gene>
    <name evidence="2" type="primary">nad2</name>
</gene>
<feature type="transmembrane region" description="Helical" evidence="1">
    <location>
        <begin position="27"/>
        <end position="45"/>
    </location>
</feature>
<proteinExistence type="predicted"/>
<geneLocation type="mitochondrion" evidence="2"/>
<accession>Q9B8U7</accession>
<feature type="transmembrane region" description="Helical" evidence="1">
    <location>
        <begin position="83"/>
        <end position="105"/>
    </location>
</feature>
<sequence length="283" mass="32770">MFYSVLSIFVLMFLSVLLLFSGDLMTFWLLLELCGLSVIPCFYNNNNVDGLINIDSLLYYLLALGVSSSLILVGIIFPDFFFFFFFGFFLKFGVFPFIFWVYQVFNGSKSWIVCWCVSSILKVSMLYVCYFINNYNSSIVVGLTGIGIVFCGLLIWVYNGNWFILWCHMMLASSNVIFCLSIVSSFLSLLMLYLVYFIWSSGVIYYLGSSSGSLFGYIVWLLAIPLSFALYYKIYVSYLLIGLDLVFLLLWVLYSFLEQFYLFKWIVSSIVPKSVWYNCNVLF</sequence>
<feature type="transmembrane region" description="Helical" evidence="1">
    <location>
        <begin position="57"/>
        <end position="77"/>
    </location>
</feature>
<dbReference type="AlphaFoldDB" id="Q9B8U7"/>